<dbReference type="SUPFAM" id="SSF52833">
    <property type="entry name" value="Thioredoxin-like"/>
    <property type="match status" value="1"/>
</dbReference>
<dbReference type="InterPro" id="IPR013766">
    <property type="entry name" value="Thioredoxin_domain"/>
</dbReference>
<sequence length="232" mass="24465">MGSGLKFALAAGCIALVGVGGWFGGRAAIESVVHDYILEHPEILPQAMENLQNRQNSQQLAGVRQSVEAPFPGAVLGNPDGKVTLVEFSDYACGYCRQSLPHVNELARSNPDLRIVIRELPIISPHSAEAAKMALAAAEQGKFAAFHDAMFAAGQVDPQTIEAVAKSVGLDLERARETAASDAVEAEINRNYEMAQNLGFGGTPSWVAGERLIAGAVGLDQLAQAVEDARGS</sequence>
<accession>A0A916TVI2</accession>
<keyword evidence="4" id="KW-0676">Redox-active center</keyword>
<evidence type="ECO:0000256" key="2">
    <source>
        <dbReference type="ARBA" id="ARBA00023002"/>
    </source>
</evidence>
<dbReference type="PANTHER" id="PTHR13887:SF14">
    <property type="entry name" value="DISULFIDE BOND FORMATION PROTEIN D"/>
    <property type="match status" value="1"/>
</dbReference>
<dbReference type="EMBL" id="BMHK01000014">
    <property type="protein sequence ID" value="GGC04098.1"/>
    <property type="molecule type" value="Genomic_DNA"/>
</dbReference>
<keyword evidence="2" id="KW-0560">Oxidoreductase</keyword>
<protein>
    <submittedName>
        <fullName evidence="6">Outer membrane protein</fullName>
    </submittedName>
</protein>
<evidence type="ECO:0000256" key="4">
    <source>
        <dbReference type="ARBA" id="ARBA00023284"/>
    </source>
</evidence>
<dbReference type="Pfam" id="PF18312">
    <property type="entry name" value="ScsC_N"/>
    <property type="match status" value="1"/>
</dbReference>
<dbReference type="PROSITE" id="PS51352">
    <property type="entry name" value="THIOREDOXIN_2"/>
    <property type="match status" value="1"/>
</dbReference>
<dbReference type="CDD" id="cd03023">
    <property type="entry name" value="DsbA_Com1_like"/>
    <property type="match status" value="1"/>
</dbReference>
<dbReference type="InterPro" id="IPR036249">
    <property type="entry name" value="Thioredoxin-like_sf"/>
</dbReference>
<dbReference type="InterPro" id="IPR041205">
    <property type="entry name" value="ScsC_N"/>
</dbReference>
<keyword evidence="3" id="KW-1015">Disulfide bond</keyword>
<proteinExistence type="predicted"/>
<dbReference type="AlphaFoldDB" id="A0A916TVI2"/>
<evidence type="ECO:0000259" key="5">
    <source>
        <dbReference type="PROSITE" id="PS51352"/>
    </source>
</evidence>
<evidence type="ECO:0000256" key="3">
    <source>
        <dbReference type="ARBA" id="ARBA00023157"/>
    </source>
</evidence>
<feature type="domain" description="Thioredoxin" evidence="5">
    <location>
        <begin position="41"/>
        <end position="231"/>
    </location>
</feature>
<dbReference type="GO" id="GO:0016491">
    <property type="term" value="F:oxidoreductase activity"/>
    <property type="evidence" value="ECO:0007669"/>
    <property type="project" value="UniProtKB-KW"/>
</dbReference>
<reference evidence="6" key="1">
    <citation type="journal article" date="2014" name="Int. J. Syst. Evol. Microbiol.">
        <title>Complete genome sequence of Corynebacterium casei LMG S-19264T (=DSM 44701T), isolated from a smear-ripened cheese.</title>
        <authorList>
            <consortium name="US DOE Joint Genome Institute (JGI-PGF)"/>
            <person name="Walter F."/>
            <person name="Albersmeier A."/>
            <person name="Kalinowski J."/>
            <person name="Ruckert C."/>
        </authorList>
    </citation>
    <scope>NUCLEOTIDE SEQUENCE</scope>
    <source>
        <strain evidence="6">CGMCC 1.15095</strain>
    </source>
</reference>
<reference evidence="6" key="2">
    <citation type="submission" date="2020-09" db="EMBL/GenBank/DDBJ databases">
        <authorList>
            <person name="Sun Q."/>
            <person name="Zhou Y."/>
        </authorList>
    </citation>
    <scope>NUCLEOTIDE SEQUENCE</scope>
    <source>
        <strain evidence="6">CGMCC 1.15095</strain>
    </source>
</reference>
<dbReference type="PANTHER" id="PTHR13887">
    <property type="entry name" value="GLUTATHIONE S-TRANSFERASE KAPPA"/>
    <property type="match status" value="1"/>
</dbReference>
<evidence type="ECO:0000256" key="1">
    <source>
        <dbReference type="ARBA" id="ARBA00022729"/>
    </source>
</evidence>
<dbReference type="Gene3D" id="3.40.30.10">
    <property type="entry name" value="Glutaredoxin"/>
    <property type="match status" value="1"/>
</dbReference>
<evidence type="ECO:0000313" key="6">
    <source>
        <dbReference type="EMBL" id="GGC04098.1"/>
    </source>
</evidence>
<dbReference type="Proteomes" id="UP000608154">
    <property type="component" value="Unassembled WGS sequence"/>
</dbReference>
<evidence type="ECO:0000313" key="7">
    <source>
        <dbReference type="Proteomes" id="UP000608154"/>
    </source>
</evidence>
<dbReference type="InterPro" id="IPR001853">
    <property type="entry name" value="DSBA-like_thioredoxin_dom"/>
</dbReference>
<gene>
    <name evidence="6" type="ORF">GCM10011494_23180</name>
</gene>
<dbReference type="RefSeq" id="WP_188771684.1">
    <property type="nucleotide sequence ID" value="NZ_BMHK01000014.1"/>
</dbReference>
<keyword evidence="1" id="KW-0732">Signal</keyword>
<dbReference type="Pfam" id="PF01323">
    <property type="entry name" value="DSBA"/>
    <property type="match status" value="1"/>
</dbReference>
<comment type="caution">
    <text evidence="6">The sequence shown here is derived from an EMBL/GenBank/DDBJ whole genome shotgun (WGS) entry which is preliminary data.</text>
</comment>
<name>A0A916TVI2_9SPHN</name>
<keyword evidence="7" id="KW-1185">Reference proteome</keyword>
<organism evidence="6 7">
    <name type="scientific">Novosphingobium endophyticum</name>
    <dbReference type="NCBI Taxonomy" id="1955250"/>
    <lineage>
        <taxon>Bacteria</taxon>
        <taxon>Pseudomonadati</taxon>
        <taxon>Pseudomonadota</taxon>
        <taxon>Alphaproteobacteria</taxon>
        <taxon>Sphingomonadales</taxon>
        <taxon>Sphingomonadaceae</taxon>
        <taxon>Novosphingobium</taxon>
    </lineage>
</organism>